<dbReference type="InParanoid" id="A0A1D6KXM9"/>
<evidence type="ECO:0000256" key="3">
    <source>
        <dbReference type="ARBA" id="ARBA00025726"/>
    </source>
</evidence>
<dbReference type="InterPro" id="IPR001680">
    <property type="entry name" value="WD40_rpt"/>
</dbReference>
<dbReference type="ExpressionAtlas" id="A0A1D6KXM9">
    <property type="expression patterns" value="baseline and differential"/>
</dbReference>
<dbReference type="SMR" id="A0A1D6KXM9"/>
<dbReference type="PROSITE" id="PS50082">
    <property type="entry name" value="WD_REPEATS_2"/>
    <property type="match status" value="5"/>
</dbReference>
<dbReference type="PROSITE" id="PS50294">
    <property type="entry name" value="WD_REPEATS_REGION"/>
    <property type="match status" value="4"/>
</dbReference>
<dbReference type="FunFam" id="2.130.10.10:FF:000012">
    <property type="entry name" value="Putative pleiotropic regulator 1"/>
    <property type="match status" value="1"/>
</dbReference>
<dbReference type="InterPro" id="IPR036322">
    <property type="entry name" value="WD40_repeat_dom_sf"/>
</dbReference>
<dbReference type="PANTHER" id="PTHR19923">
    <property type="entry name" value="WD40 REPEAT PROTEINPRL1/PRL2-RELATED"/>
    <property type="match status" value="1"/>
</dbReference>
<comment type="similarity">
    <text evidence="3">Belongs to the WD repeat PRL1/PRL2 family.</text>
</comment>
<dbReference type="IntAct" id="A0A1D6KXM9">
    <property type="interactions" value="6"/>
</dbReference>
<dbReference type="Pfam" id="PF00400">
    <property type="entry name" value="WD40"/>
    <property type="match status" value="6"/>
</dbReference>
<dbReference type="GO" id="GO:0000398">
    <property type="term" value="P:mRNA splicing, via spliceosome"/>
    <property type="evidence" value="ECO:0007669"/>
    <property type="project" value="InterPro"/>
</dbReference>
<sequence>MATAAADGPPVEPQSLKKLSLRSLKRSLDLFAPAHALLFTPDAESKRIRTGCKVSAEYGAVKDLTPEQGRGGQGKGPAPPSSTALALPGTQDTKDAHGEGSRNAIVPAPLMLPKAPESTIPGKNTTLSIPGSSDRFSTSALMERIPSRWPRPTWHAPWKNYRVISGHLGWVRSIAFDPANEWFCTGSADRTIKIWDLASGTLKLTLTGHIEQIRGLAVSQRHTYLFSAGDDKQVKCWDLEQNKVIRSYHGHLSGVYCLALHPTIDILLTGGRDSVCRVWDIRTKAHVSALTGHDNTVCSVFARPTDPQVVTGSHDTTIKFWDLVAGRTMCTLTHHKKSVRAMALHPKDNPFFRKAFASASADNVKKFNLPKGEFLHNMLSQQKTIINSMAVNEDGVLATGGDNGSLWFWDWKSGHNFQQDQTIVQPGSLESEACIYALSYDVSGSRLVSCEADKTIKMWKEDLTATPETHPINFKPPKDIRRY</sequence>
<dbReference type="InterPro" id="IPR020472">
    <property type="entry name" value="WD40_PAC1"/>
</dbReference>
<dbReference type="PANTHER" id="PTHR19923:SF0">
    <property type="entry name" value="PLEIOTROPIC REGULATOR 1"/>
    <property type="match status" value="1"/>
</dbReference>
<accession>A0A1D6KXM9</accession>
<dbReference type="PRINTS" id="PR00320">
    <property type="entry name" value="GPROTEINBRPT"/>
</dbReference>
<organism evidence="5">
    <name type="scientific">Zea mays</name>
    <name type="common">Maize</name>
    <dbReference type="NCBI Taxonomy" id="4577"/>
    <lineage>
        <taxon>Eukaryota</taxon>
        <taxon>Viridiplantae</taxon>
        <taxon>Streptophyta</taxon>
        <taxon>Embryophyta</taxon>
        <taxon>Tracheophyta</taxon>
        <taxon>Spermatophyta</taxon>
        <taxon>Magnoliopsida</taxon>
        <taxon>Liliopsida</taxon>
        <taxon>Poales</taxon>
        <taxon>Poaceae</taxon>
        <taxon>PACMAD clade</taxon>
        <taxon>Panicoideae</taxon>
        <taxon>Andropogonodae</taxon>
        <taxon>Andropogoneae</taxon>
        <taxon>Tripsacinae</taxon>
        <taxon>Zea</taxon>
    </lineage>
</organism>
<gene>
    <name evidence="5" type="ORF">ZEAMMB73_Zm00001d033309</name>
</gene>
<dbReference type="InterPro" id="IPR045241">
    <property type="entry name" value="Prp46/PLRG1-like"/>
</dbReference>
<evidence type="ECO:0000256" key="2">
    <source>
        <dbReference type="ARBA" id="ARBA00022737"/>
    </source>
</evidence>
<evidence type="ECO:0000256" key="4">
    <source>
        <dbReference type="SAM" id="MobiDB-lite"/>
    </source>
</evidence>
<evidence type="ECO:0000313" key="5">
    <source>
        <dbReference type="EMBL" id="ONM07205.1"/>
    </source>
</evidence>
<dbReference type="SMART" id="SM00320">
    <property type="entry name" value="WD40"/>
    <property type="match status" value="7"/>
</dbReference>
<feature type="compositionally biased region" description="Polar residues" evidence="4">
    <location>
        <begin position="121"/>
        <end position="133"/>
    </location>
</feature>
<keyword evidence="2" id="KW-0677">Repeat</keyword>
<keyword evidence="1" id="KW-0853">WD repeat</keyword>
<feature type="region of interest" description="Disordered" evidence="4">
    <location>
        <begin position="63"/>
        <end position="133"/>
    </location>
</feature>
<dbReference type="CDD" id="cd00200">
    <property type="entry name" value="WD40"/>
    <property type="match status" value="1"/>
</dbReference>
<dbReference type="InterPro" id="IPR015943">
    <property type="entry name" value="WD40/YVTN_repeat-like_dom_sf"/>
</dbReference>
<dbReference type="InterPro" id="IPR019775">
    <property type="entry name" value="WD40_repeat_CS"/>
</dbReference>
<dbReference type="STRING" id="4577.A0A1D6KXM9"/>
<reference evidence="5" key="1">
    <citation type="submission" date="2015-12" db="EMBL/GenBank/DDBJ databases">
        <title>Update maize B73 reference genome by single molecule sequencing technologies.</title>
        <authorList>
            <consortium name="Maize Genome Sequencing Project"/>
            <person name="Ware D."/>
        </authorList>
    </citation>
    <scope>NUCLEOTIDE SEQUENCE [LARGE SCALE GENOMIC DNA]</scope>
    <source>
        <tissue evidence="5">Seedling</tissue>
    </source>
</reference>
<protein>
    <submittedName>
        <fullName evidence="5">Protein pleiotropic regulatory locus 1</fullName>
    </submittedName>
</protein>
<dbReference type="AlphaFoldDB" id="A0A1D6KXM9"/>
<dbReference type="SUPFAM" id="SSF50978">
    <property type="entry name" value="WD40 repeat-like"/>
    <property type="match status" value="1"/>
</dbReference>
<evidence type="ECO:0000256" key="1">
    <source>
        <dbReference type="ARBA" id="ARBA00022574"/>
    </source>
</evidence>
<dbReference type="EMBL" id="CM007647">
    <property type="protein sequence ID" value="ONM07205.1"/>
    <property type="molecule type" value="Genomic_DNA"/>
</dbReference>
<proteinExistence type="inferred from homology"/>
<dbReference type="FunCoup" id="A0A1D6KXM9">
    <property type="interactions" value="2881"/>
</dbReference>
<name>A0A1D6KXM9_MAIZE</name>
<dbReference type="PROSITE" id="PS00678">
    <property type="entry name" value="WD_REPEATS_1"/>
    <property type="match status" value="2"/>
</dbReference>
<dbReference type="Gene3D" id="2.130.10.10">
    <property type="entry name" value="YVTN repeat-like/Quinoprotein amine dehydrogenase"/>
    <property type="match status" value="1"/>
</dbReference>